<evidence type="ECO:0008006" key="4">
    <source>
        <dbReference type="Google" id="ProtNLM"/>
    </source>
</evidence>
<dbReference type="eggNOG" id="ENOG502Z9SZ">
    <property type="taxonomic scope" value="Bacteria"/>
</dbReference>
<gene>
    <name evidence="2" type="ORF">SAMN04487992_10667</name>
</gene>
<organism evidence="2 3">
    <name type="scientific">Cellulophaga baltica</name>
    <dbReference type="NCBI Taxonomy" id="76594"/>
    <lineage>
        <taxon>Bacteria</taxon>
        <taxon>Pseudomonadati</taxon>
        <taxon>Bacteroidota</taxon>
        <taxon>Flavobacteriia</taxon>
        <taxon>Flavobacteriales</taxon>
        <taxon>Flavobacteriaceae</taxon>
        <taxon>Cellulophaga</taxon>
    </lineage>
</organism>
<dbReference type="Pfam" id="PF20113">
    <property type="entry name" value="DUF6503"/>
    <property type="match status" value="1"/>
</dbReference>
<keyword evidence="3" id="KW-1185">Reference proteome</keyword>
<proteinExistence type="predicted"/>
<keyword evidence="1" id="KW-0732">Signal</keyword>
<feature type="signal peptide" evidence="1">
    <location>
        <begin position="1"/>
        <end position="19"/>
    </location>
</feature>
<accession>A0A1G7HGV9</accession>
<name>A0A1G7HGV9_9FLAO</name>
<dbReference type="AlphaFoldDB" id="A0A1G7HGV9"/>
<evidence type="ECO:0000256" key="1">
    <source>
        <dbReference type="SAM" id="SignalP"/>
    </source>
</evidence>
<dbReference type="RefSeq" id="WP_074538438.1">
    <property type="nucleotide sequence ID" value="NZ_FNBD01000006.1"/>
</dbReference>
<evidence type="ECO:0000313" key="3">
    <source>
        <dbReference type="Proteomes" id="UP000182114"/>
    </source>
</evidence>
<evidence type="ECO:0000313" key="2">
    <source>
        <dbReference type="EMBL" id="SDE99628.1"/>
    </source>
</evidence>
<dbReference type="Proteomes" id="UP000182114">
    <property type="component" value="Unassembled WGS sequence"/>
</dbReference>
<dbReference type="InterPro" id="IPR045444">
    <property type="entry name" value="DUF6503"/>
</dbReference>
<sequence length="240" mass="27984">MTKYFMVLVFFLGMQISNAQNLTAPELLDKAIAYHDPDKLWSVFQGKLFITMNYPDGKERHSEVEIDLPKEHFEITSKTEGTIIKQTLDKEECTLNLNGTTSISEEALKTHRLSCERANFVKNYYLYLYGLPMKLKDKGTNLDPKVQTKTFKGKEYLVLKVTYDESVGKDVWYFYFDPTSYAMELYQFFHDESKNDGEYILLSDLENVGTIKMPKVRAWYYNKDDKYLGTDILTKGIPLE</sequence>
<feature type="chain" id="PRO_5010165154" description="Aspartyl-tRNA synthetase" evidence="1">
    <location>
        <begin position="20"/>
        <end position="240"/>
    </location>
</feature>
<protein>
    <recommendedName>
        <fullName evidence="4">Aspartyl-tRNA synthetase</fullName>
    </recommendedName>
</protein>
<reference evidence="3" key="1">
    <citation type="submission" date="2016-10" db="EMBL/GenBank/DDBJ databases">
        <authorList>
            <person name="Varghese N."/>
            <person name="Submissions S."/>
        </authorList>
    </citation>
    <scope>NUCLEOTIDE SEQUENCE [LARGE SCALE GENOMIC DNA]</scope>
    <source>
        <strain evidence="3">DSM 24729</strain>
    </source>
</reference>
<dbReference type="EMBL" id="FNBD01000006">
    <property type="protein sequence ID" value="SDE99628.1"/>
    <property type="molecule type" value="Genomic_DNA"/>
</dbReference>